<proteinExistence type="predicted"/>
<dbReference type="EMBL" id="UINC01022146">
    <property type="protein sequence ID" value="SVA91158.1"/>
    <property type="molecule type" value="Genomic_DNA"/>
</dbReference>
<evidence type="ECO:0000313" key="2">
    <source>
        <dbReference type="EMBL" id="SVA91158.1"/>
    </source>
</evidence>
<reference evidence="2" key="1">
    <citation type="submission" date="2018-05" db="EMBL/GenBank/DDBJ databases">
        <authorList>
            <person name="Lanie J.A."/>
            <person name="Ng W.-L."/>
            <person name="Kazmierczak K.M."/>
            <person name="Andrzejewski T.M."/>
            <person name="Davidsen T.M."/>
            <person name="Wayne K.J."/>
            <person name="Tettelin H."/>
            <person name="Glass J.I."/>
            <person name="Rusch D."/>
            <person name="Podicherti R."/>
            <person name="Tsui H.-C.T."/>
            <person name="Winkler M.E."/>
        </authorList>
    </citation>
    <scope>NUCLEOTIDE SEQUENCE</scope>
</reference>
<evidence type="ECO:0000259" key="1">
    <source>
        <dbReference type="Pfam" id="PF01370"/>
    </source>
</evidence>
<gene>
    <name evidence="2" type="ORF">METZ01_LOCUS144012</name>
</gene>
<dbReference type="AlphaFoldDB" id="A0A381ZPB7"/>
<dbReference type="PANTHER" id="PTHR43245">
    <property type="entry name" value="BIFUNCTIONAL POLYMYXIN RESISTANCE PROTEIN ARNA"/>
    <property type="match status" value="1"/>
</dbReference>
<dbReference type="SUPFAM" id="SSF51735">
    <property type="entry name" value="NAD(P)-binding Rossmann-fold domains"/>
    <property type="match status" value="1"/>
</dbReference>
<dbReference type="PANTHER" id="PTHR43245:SF13">
    <property type="entry name" value="UDP-D-APIOSE_UDP-D-XYLOSE SYNTHASE 2"/>
    <property type="match status" value="1"/>
</dbReference>
<dbReference type="Pfam" id="PF01370">
    <property type="entry name" value="Epimerase"/>
    <property type="match status" value="1"/>
</dbReference>
<organism evidence="2">
    <name type="scientific">marine metagenome</name>
    <dbReference type="NCBI Taxonomy" id="408172"/>
    <lineage>
        <taxon>unclassified sequences</taxon>
        <taxon>metagenomes</taxon>
        <taxon>ecological metagenomes</taxon>
    </lineage>
</organism>
<name>A0A381ZPB7_9ZZZZ</name>
<dbReference type="InterPro" id="IPR001509">
    <property type="entry name" value="Epimerase_deHydtase"/>
</dbReference>
<feature type="domain" description="NAD-dependent epimerase/dehydratase" evidence="1">
    <location>
        <begin position="2"/>
        <end position="136"/>
    </location>
</feature>
<dbReference type="InterPro" id="IPR036291">
    <property type="entry name" value="NAD(P)-bd_dom_sf"/>
</dbReference>
<accession>A0A381ZPB7</accession>
<sequence>MRLLQLCDTMGTNFQYASSASVYGGQSTFTEDGPVSPMNPYAWSKYLFDRFIESVDQFDVLVQGFRYFNVYGSDEEHKKDQASPITKFTKQAKEDKVIKIFENSENYLRDFVCVDDVCTVHEQMLKKDVSGIFNVGTGKTTSFLRIAGIIAKKYNAKIETIPMPLNLSNQYQSYTCADLTKLNKHIDINWKTVKEFVNDQ</sequence>
<protein>
    <recommendedName>
        <fullName evidence="1">NAD-dependent epimerase/dehydratase domain-containing protein</fullName>
    </recommendedName>
</protein>
<dbReference type="InterPro" id="IPR050177">
    <property type="entry name" value="Lipid_A_modif_metabolic_enz"/>
</dbReference>
<dbReference type="Gene3D" id="3.40.50.720">
    <property type="entry name" value="NAD(P)-binding Rossmann-like Domain"/>
    <property type="match status" value="1"/>
</dbReference>
<dbReference type="Gene3D" id="3.90.25.10">
    <property type="entry name" value="UDP-galactose 4-epimerase, domain 1"/>
    <property type="match status" value="1"/>
</dbReference>